<dbReference type="Gene3D" id="2.10.80.10">
    <property type="entry name" value="Lipase, subunit A"/>
    <property type="match status" value="1"/>
</dbReference>
<evidence type="ECO:0000313" key="3">
    <source>
        <dbReference type="Proteomes" id="UP001233999"/>
    </source>
</evidence>
<dbReference type="AlphaFoldDB" id="A0AAD7Z584"/>
<sequence>MGTYWMLAILVIWSISAVSPMCRDSADCAPDGCCTVANMPYPTPTCNRYRAEGDTCNPSNKAFNASSSAPDGSPWYKAPMCLATYVRVLQGSPAPLANAPGSEDVLV</sequence>
<proteinExistence type="predicted"/>
<feature type="chain" id="PRO_5042283464" evidence="1">
    <location>
        <begin position="18"/>
        <end position="107"/>
    </location>
</feature>
<protein>
    <submittedName>
        <fullName evidence="2">Uncharacterized protein</fullName>
    </submittedName>
</protein>
<name>A0AAD7Z584_DIPPU</name>
<reference evidence="2" key="1">
    <citation type="journal article" date="2023" name="IScience">
        <title>Live-bearing cockroach genome reveals convergent evolutionary mechanisms linked to viviparity in insects and beyond.</title>
        <authorList>
            <person name="Fouks B."/>
            <person name="Harrison M.C."/>
            <person name="Mikhailova A.A."/>
            <person name="Marchal E."/>
            <person name="English S."/>
            <person name="Carruthers M."/>
            <person name="Jennings E.C."/>
            <person name="Chiamaka E.L."/>
            <person name="Frigard R.A."/>
            <person name="Pippel M."/>
            <person name="Attardo G.M."/>
            <person name="Benoit J.B."/>
            <person name="Bornberg-Bauer E."/>
            <person name="Tobe S.S."/>
        </authorList>
    </citation>
    <scope>NUCLEOTIDE SEQUENCE</scope>
    <source>
        <strain evidence="2">Stay&amp;Tobe</strain>
    </source>
</reference>
<accession>A0AAD7Z584</accession>
<evidence type="ECO:0000313" key="2">
    <source>
        <dbReference type="EMBL" id="KAJ9574415.1"/>
    </source>
</evidence>
<keyword evidence="3" id="KW-1185">Reference proteome</keyword>
<dbReference type="Proteomes" id="UP001233999">
    <property type="component" value="Unassembled WGS sequence"/>
</dbReference>
<comment type="caution">
    <text evidence="2">The sequence shown here is derived from an EMBL/GenBank/DDBJ whole genome shotgun (WGS) entry which is preliminary data.</text>
</comment>
<reference evidence="2" key="2">
    <citation type="submission" date="2023-05" db="EMBL/GenBank/DDBJ databases">
        <authorList>
            <person name="Fouks B."/>
        </authorList>
    </citation>
    <scope>NUCLEOTIDE SEQUENCE</scope>
    <source>
        <strain evidence="2">Stay&amp;Tobe</strain>
        <tissue evidence="2">Testes</tissue>
    </source>
</reference>
<keyword evidence="1" id="KW-0732">Signal</keyword>
<feature type="signal peptide" evidence="1">
    <location>
        <begin position="1"/>
        <end position="17"/>
    </location>
</feature>
<organism evidence="2 3">
    <name type="scientific">Diploptera punctata</name>
    <name type="common">Pacific beetle cockroach</name>
    <dbReference type="NCBI Taxonomy" id="6984"/>
    <lineage>
        <taxon>Eukaryota</taxon>
        <taxon>Metazoa</taxon>
        <taxon>Ecdysozoa</taxon>
        <taxon>Arthropoda</taxon>
        <taxon>Hexapoda</taxon>
        <taxon>Insecta</taxon>
        <taxon>Pterygota</taxon>
        <taxon>Neoptera</taxon>
        <taxon>Polyneoptera</taxon>
        <taxon>Dictyoptera</taxon>
        <taxon>Blattodea</taxon>
        <taxon>Blaberoidea</taxon>
        <taxon>Blaberidae</taxon>
        <taxon>Diplopterinae</taxon>
        <taxon>Diploptera</taxon>
    </lineage>
</organism>
<evidence type="ECO:0000256" key="1">
    <source>
        <dbReference type="SAM" id="SignalP"/>
    </source>
</evidence>
<dbReference type="EMBL" id="JASPKZ010010336">
    <property type="protein sequence ID" value="KAJ9574415.1"/>
    <property type="molecule type" value="Genomic_DNA"/>
</dbReference>
<gene>
    <name evidence="2" type="ORF">L9F63_025939</name>
</gene>